<dbReference type="InterPro" id="IPR007890">
    <property type="entry name" value="CHASE2"/>
</dbReference>
<dbReference type="SMART" id="SM01080">
    <property type="entry name" value="CHASE2"/>
    <property type="match status" value="1"/>
</dbReference>
<proteinExistence type="predicted"/>
<evidence type="ECO:0000313" key="3">
    <source>
        <dbReference type="EMBL" id="WRQ87219.1"/>
    </source>
</evidence>
<keyword evidence="1" id="KW-1133">Transmembrane helix</keyword>
<evidence type="ECO:0000259" key="2">
    <source>
        <dbReference type="PROSITE" id="PS50125"/>
    </source>
</evidence>
<dbReference type="InterPro" id="IPR050697">
    <property type="entry name" value="Adenylyl/Guanylyl_Cyclase_3/4"/>
</dbReference>
<dbReference type="SMART" id="SM00044">
    <property type="entry name" value="CYCc"/>
    <property type="match status" value="1"/>
</dbReference>
<dbReference type="InterPro" id="IPR001054">
    <property type="entry name" value="A/G_cyclase"/>
</dbReference>
<dbReference type="CDD" id="cd07302">
    <property type="entry name" value="CHD"/>
    <property type="match status" value="1"/>
</dbReference>
<dbReference type="EMBL" id="CP139781">
    <property type="protein sequence ID" value="WRQ87219.1"/>
    <property type="molecule type" value="Genomic_DNA"/>
</dbReference>
<reference evidence="3 4" key="1">
    <citation type="submission" date="2023-12" db="EMBL/GenBank/DDBJ databases">
        <title>Description of an unclassified Opitutus bacterium of Verrucomicrobiota.</title>
        <authorList>
            <person name="Zhang D.-F."/>
        </authorList>
    </citation>
    <scope>NUCLEOTIDE SEQUENCE [LARGE SCALE GENOMIC DNA]</scope>
    <source>
        <strain evidence="3 4">WL0086</strain>
    </source>
</reference>
<dbReference type="Proteomes" id="UP000738431">
    <property type="component" value="Chromosome"/>
</dbReference>
<feature type="domain" description="Guanylate cyclase" evidence="2">
    <location>
        <begin position="443"/>
        <end position="578"/>
    </location>
</feature>
<dbReference type="Pfam" id="PF05226">
    <property type="entry name" value="CHASE2"/>
    <property type="match status" value="1"/>
</dbReference>
<dbReference type="PANTHER" id="PTHR43081:SF1">
    <property type="entry name" value="ADENYLATE CYCLASE, TERMINAL-DIFFERENTIATION SPECIFIC"/>
    <property type="match status" value="1"/>
</dbReference>
<evidence type="ECO:0000256" key="1">
    <source>
        <dbReference type="SAM" id="Phobius"/>
    </source>
</evidence>
<feature type="transmembrane region" description="Helical" evidence="1">
    <location>
        <begin position="355"/>
        <end position="377"/>
    </location>
</feature>
<dbReference type="PROSITE" id="PS50125">
    <property type="entry name" value="GUANYLATE_CYCLASE_2"/>
    <property type="match status" value="1"/>
</dbReference>
<accession>A0ABZ1C9F9</accession>
<dbReference type="Pfam" id="PF00211">
    <property type="entry name" value="Guanylate_cyc"/>
    <property type="match status" value="1"/>
</dbReference>
<dbReference type="PANTHER" id="PTHR43081">
    <property type="entry name" value="ADENYLATE CYCLASE, TERMINAL-DIFFERENTIATION SPECIFIC-RELATED"/>
    <property type="match status" value="1"/>
</dbReference>
<name>A0ABZ1C9F9_9BACT</name>
<organism evidence="3 4">
    <name type="scientific">Actomonas aquatica</name>
    <dbReference type="NCBI Taxonomy" id="2866162"/>
    <lineage>
        <taxon>Bacteria</taxon>
        <taxon>Pseudomonadati</taxon>
        <taxon>Verrucomicrobiota</taxon>
        <taxon>Opitutia</taxon>
        <taxon>Opitutales</taxon>
        <taxon>Opitutaceae</taxon>
        <taxon>Actomonas</taxon>
    </lineage>
</organism>
<dbReference type="SUPFAM" id="SSF55073">
    <property type="entry name" value="Nucleotide cyclase"/>
    <property type="match status" value="1"/>
</dbReference>
<sequence>MFGVSSSSPRSRSFTPRRLALGVGLLILASVWLGTWSWIEALEGIAIDQRFSLRQKLLPEPAPPPVVVGLSDSSFTLAERAPESVAEDPILGEMAGNWPWNRRVYAAVVRRLRAAGARLIVFDIVFAGPNPGDADFAEALAEPGAPVVLASLWQVDHSLAGEGTAVLLEPSLPLLDAGAFNGFANVWPDPDGVLRHSESTLDAAALLGLPSDPAGIAPSLALAAARALDPSTPAMPHGRIDFRHPAADVPVVPIEDLFLPDRWNSAWLDHDNRFRDRVVWIGPLSEVRFKDVHLTPLGRMPGVQAQAAAFATFLDRRHPVEPPRWTTVALVSSLALIALLVTLRPRRASLQVTWAIAGLLLWVLLCFVAFAATNLVLPCVAPAGAWTGGAALGIGAQLVSEQRERRRLRRMLGRYVSEEIASLIADQPDAFSASLRGERRDVTVLFADLRGFTAWVEDAEPAAFVAQLNAYFAAIVDCVLTHGGTLQKYIGDAVLAVWGDTRSEGPVEDSARAVAAALAMQAALARLNAEWATIPDHPRLRMAIGLHHGAVMLGNVGHPRRMEFTVMGDAVNTASRLETANRPLDTDVLVSPRIVELLADRHRFLPVGPARLKGKRAALELFIPIGPLAAPSPPWWPAALRAHQAWQEGRTAEAGVAWAEAATAAAGAHDLRPYFTRRQQLCADAAPTAPLDLTAK</sequence>
<dbReference type="Gene3D" id="3.30.70.1230">
    <property type="entry name" value="Nucleotide cyclase"/>
    <property type="match status" value="1"/>
</dbReference>
<protein>
    <submittedName>
        <fullName evidence="3">Adenylate/guanylate cyclase domain-containing protein</fullName>
    </submittedName>
</protein>
<dbReference type="InterPro" id="IPR029787">
    <property type="entry name" value="Nucleotide_cyclase"/>
</dbReference>
<evidence type="ECO:0000313" key="4">
    <source>
        <dbReference type="Proteomes" id="UP000738431"/>
    </source>
</evidence>
<keyword evidence="1" id="KW-0812">Transmembrane</keyword>
<gene>
    <name evidence="3" type="ORF">K1X11_020595</name>
</gene>
<dbReference type="RefSeq" id="WP_221029368.1">
    <property type="nucleotide sequence ID" value="NZ_CP139781.1"/>
</dbReference>
<keyword evidence="4" id="KW-1185">Reference proteome</keyword>
<keyword evidence="1" id="KW-0472">Membrane</keyword>
<feature type="transmembrane region" description="Helical" evidence="1">
    <location>
        <begin position="325"/>
        <end position="343"/>
    </location>
</feature>